<evidence type="ECO:0000313" key="6">
    <source>
        <dbReference type="Proteomes" id="UP000054323"/>
    </source>
</evidence>
<dbReference type="CDD" id="cd18797">
    <property type="entry name" value="SF2_C_Hrq"/>
    <property type="match status" value="1"/>
</dbReference>
<evidence type="ECO:0000313" key="5">
    <source>
        <dbReference type="EMBL" id="KUK62813.1"/>
    </source>
</evidence>
<dbReference type="Pfam" id="PF09369">
    <property type="entry name" value="MZB"/>
    <property type="match status" value="1"/>
</dbReference>
<keyword evidence="5" id="KW-0378">Hydrolase</keyword>
<dbReference type="SMART" id="SM00490">
    <property type="entry name" value="HELICc"/>
    <property type="match status" value="1"/>
</dbReference>
<protein>
    <submittedName>
        <fullName evidence="5">Helicase family protein with metal-binding cysteine cluster</fullName>
    </submittedName>
</protein>
<dbReference type="Pfam" id="PF00270">
    <property type="entry name" value="DEAD"/>
    <property type="match status" value="1"/>
</dbReference>
<dbReference type="GO" id="GO:0003676">
    <property type="term" value="F:nucleic acid binding"/>
    <property type="evidence" value="ECO:0007669"/>
    <property type="project" value="InterPro"/>
</dbReference>
<feature type="domain" description="Helicase ATP-binding" evidence="3">
    <location>
        <begin position="65"/>
        <end position="244"/>
    </location>
</feature>
<dbReference type="InterPro" id="IPR011545">
    <property type="entry name" value="DEAD/DEAH_box_helicase_dom"/>
</dbReference>
<dbReference type="Gene3D" id="3.40.50.300">
    <property type="entry name" value="P-loop containing nucleotide triphosphate hydrolases"/>
    <property type="match status" value="2"/>
</dbReference>
<evidence type="ECO:0000256" key="2">
    <source>
        <dbReference type="ARBA" id="ARBA00022840"/>
    </source>
</evidence>
<proteinExistence type="predicted"/>
<gene>
    <name evidence="5" type="ORF">XD82_0600</name>
</gene>
<reference evidence="6" key="1">
    <citation type="journal article" date="2015" name="MBio">
        <title>Genome-Resolved Metagenomic Analysis Reveals Roles for Candidate Phyla and Other Microbial Community Members in Biogeochemical Transformations in Oil Reservoirs.</title>
        <authorList>
            <person name="Hu P."/>
            <person name="Tom L."/>
            <person name="Singh A."/>
            <person name="Thomas B.C."/>
            <person name="Baker B.J."/>
            <person name="Piceno Y.M."/>
            <person name="Andersen G.L."/>
            <person name="Banfield J.F."/>
        </authorList>
    </citation>
    <scope>NUCLEOTIDE SEQUENCE [LARGE SCALE GENOMIC DNA]</scope>
</reference>
<dbReference type="PANTHER" id="PTHR47957:SF3">
    <property type="entry name" value="ATP-DEPENDENT HELICASE HRQ1"/>
    <property type="match status" value="1"/>
</dbReference>
<dbReference type="Pfam" id="PF00271">
    <property type="entry name" value="Helicase_C"/>
    <property type="match status" value="1"/>
</dbReference>
<dbReference type="CDD" id="cd17923">
    <property type="entry name" value="DEXHc_Hrq1-like"/>
    <property type="match status" value="1"/>
</dbReference>
<keyword evidence="5" id="KW-0347">Helicase</keyword>
<sequence length="753" mass="82187">MATAVRDFLGLLATDDRFRERVVHIETTPPREARYGGLSRPLPEGLRAYCDGRGIRLYTHQCAAIEHLRAGENVIITTPTASGKTLAFLLPVFERLAADPAATALFLYPTKALANDQVKVVRELEKISGIRVDAAIYDGDTPGGRRPAIRERSRVVLSNPHELHQILPWHAKWSRFLKNLRFVVVDEAHRYRGVSGSHMAMLLRRLARIAGHYGARPQFVLSSATLANPGEFAARLTGEAAVSIGEDGSPQGEKAFVLYNPSAGGSVQSVHSATKDLLLASVGSGCRTLCFTVSRKLAELIAVRSREVSGISAYRAGYLPKDRRAIEDGLKDGSLRGVVTTNALELGIDIGSLDGVIISGYPGTMISVRQQAGRSGRRSHDSFAVLVAFENPLDQYFMRHPRVFFSRPCEHAVVDTTNPYILSGHLLCAAAELPVDPERDSHWFGPDLVGMLEAFERVHLLRKASRGWIYAGQGRAVDTVGLDAVTADTFRVMHGGRLLETMDHWQAYREAHPGAILLHRGETYVVTGMDLEQHTIRVEETDTDTYTRPLSTTDVAVVQELQRRDFGGLQVSFGDIKVTEEVVGYTVRRYDQTVSHHRLDLPPLRLTTKALWFTIPDRTAEAVAAGGWDLAGGLHGAEHALIAVMPYHVVCDRRDIGGLSTSLHPATGAPTIFVYDGYEGGIGLAEKAFTLLPAIAGMAHELVRDCACTTGCPACIYSPKCGNQNQPLDKEAAVIVLDDLVGQLSTDAHPKNP</sequence>
<evidence type="ECO:0000259" key="3">
    <source>
        <dbReference type="PROSITE" id="PS51192"/>
    </source>
</evidence>
<organism evidence="5 6">
    <name type="scientific">Methanoculleus marisnigri</name>
    <dbReference type="NCBI Taxonomy" id="2198"/>
    <lineage>
        <taxon>Archaea</taxon>
        <taxon>Methanobacteriati</taxon>
        <taxon>Methanobacteriota</taxon>
        <taxon>Stenosarchaea group</taxon>
        <taxon>Methanomicrobia</taxon>
        <taxon>Methanomicrobiales</taxon>
        <taxon>Methanomicrobiaceae</taxon>
        <taxon>Methanoculleus</taxon>
    </lineage>
</organism>
<dbReference type="PROSITE" id="PS51192">
    <property type="entry name" value="HELICASE_ATP_BIND_1"/>
    <property type="match status" value="1"/>
</dbReference>
<evidence type="ECO:0000256" key="1">
    <source>
        <dbReference type="ARBA" id="ARBA00022741"/>
    </source>
</evidence>
<keyword evidence="2" id="KW-0067">ATP-binding</keyword>
<dbReference type="InterPro" id="IPR055227">
    <property type="entry name" value="HRQ1_WHD"/>
</dbReference>
<dbReference type="InterPro" id="IPR014001">
    <property type="entry name" value="Helicase_ATP-bd"/>
</dbReference>
<dbReference type="PATRIC" id="fig|2198.4.peg.867"/>
<accession>A0A101GQL3</accession>
<dbReference type="Pfam" id="PF22982">
    <property type="entry name" value="WHD_HRQ1"/>
    <property type="match status" value="1"/>
</dbReference>
<keyword evidence="1" id="KW-0547">Nucleotide-binding</keyword>
<dbReference type="GO" id="GO:0036297">
    <property type="term" value="P:interstrand cross-link repair"/>
    <property type="evidence" value="ECO:0007669"/>
    <property type="project" value="TreeGrafter"/>
</dbReference>
<feature type="domain" description="Helicase C-terminal" evidence="4">
    <location>
        <begin position="273"/>
        <end position="421"/>
    </location>
</feature>
<dbReference type="SMART" id="SM00487">
    <property type="entry name" value="DEXDc"/>
    <property type="match status" value="1"/>
</dbReference>
<dbReference type="GO" id="GO:0006289">
    <property type="term" value="P:nucleotide-excision repair"/>
    <property type="evidence" value="ECO:0007669"/>
    <property type="project" value="TreeGrafter"/>
</dbReference>
<dbReference type="GO" id="GO:0043138">
    <property type="term" value="F:3'-5' DNA helicase activity"/>
    <property type="evidence" value="ECO:0007669"/>
    <property type="project" value="TreeGrafter"/>
</dbReference>
<dbReference type="GO" id="GO:0005524">
    <property type="term" value="F:ATP binding"/>
    <property type="evidence" value="ECO:0007669"/>
    <property type="project" value="UniProtKB-KW"/>
</dbReference>
<dbReference type="Proteomes" id="UP000054323">
    <property type="component" value="Unassembled WGS sequence"/>
</dbReference>
<dbReference type="InterPro" id="IPR027417">
    <property type="entry name" value="P-loop_NTPase"/>
</dbReference>
<name>A0A101GQL3_9EURY</name>
<dbReference type="SUPFAM" id="SSF52540">
    <property type="entry name" value="P-loop containing nucleoside triphosphate hydrolases"/>
    <property type="match status" value="1"/>
</dbReference>
<dbReference type="EMBL" id="LGGD01000054">
    <property type="protein sequence ID" value="KUK62813.1"/>
    <property type="molecule type" value="Genomic_DNA"/>
</dbReference>
<dbReference type="InterPro" id="IPR001650">
    <property type="entry name" value="Helicase_C-like"/>
</dbReference>
<dbReference type="AlphaFoldDB" id="A0A101GQL3"/>
<evidence type="ECO:0000259" key="4">
    <source>
        <dbReference type="PROSITE" id="PS51194"/>
    </source>
</evidence>
<comment type="caution">
    <text evidence="5">The sequence shown here is derived from an EMBL/GenBank/DDBJ whole genome shotgun (WGS) entry which is preliminary data.</text>
</comment>
<dbReference type="PANTHER" id="PTHR47957">
    <property type="entry name" value="ATP-DEPENDENT HELICASE HRQ1"/>
    <property type="match status" value="1"/>
</dbReference>
<dbReference type="InterPro" id="IPR018973">
    <property type="entry name" value="MZB"/>
</dbReference>
<dbReference type="PROSITE" id="PS51194">
    <property type="entry name" value="HELICASE_CTER"/>
    <property type="match status" value="1"/>
</dbReference>